<organism evidence="4 5">
    <name type="scientific">Tenacibaculum piscium</name>
    <dbReference type="NCBI Taxonomy" id="1458515"/>
    <lineage>
        <taxon>Bacteria</taxon>
        <taxon>Pseudomonadati</taxon>
        <taxon>Bacteroidota</taxon>
        <taxon>Flavobacteriia</taxon>
        <taxon>Flavobacteriales</taxon>
        <taxon>Flavobacteriaceae</taxon>
        <taxon>Tenacibaculum</taxon>
    </lineage>
</organism>
<keyword evidence="2" id="KW-0472">Membrane</keyword>
<dbReference type="Gene3D" id="3.30.479.30">
    <property type="entry name" value="Band 7 domain"/>
    <property type="match status" value="1"/>
</dbReference>
<proteinExistence type="predicted"/>
<dbReference type="InterPro" id="IPR036013">
    <property type="entry name" value="Band_7/SPFH_dom_sf"/>
</dbReference>
<protein>
    <submittedName>
        <fullName evidence="4">Peptidase</fullName>
    </submittedName>
</protein>
<dbReference type="PANTHER" id="PTHR23222:SF0">
    <property type="entry name" value="PROHIBITIN 1"/>
    <property type="match status" value="1"/>
</dbReference>
<keyword evidence="2" id="KW-0812">Transmembrane</keyword>
<feature type="transmembrane region" description="Helical" evidence="2">
    <location>
        <begin position="12"/>
        <end position="30"/>
    </location>
</feature>
<dbReference type="SMART" id="SM00244">
    <property type="entry name" value="PHB"/>
    <property type="match status" value="1"/>
</dbReference>
<evidence type="ECO:0000313" key="5">
    <source>
        <dbReference type="Proteomes" id="UP000234211"/>
    </source>
</evidence>
<evidence type="ECO:0000256" key="1">
    <source>
        <dbReference type="ARBA" id="ARBA00004167"/>
    </source>
</evidence>
<dbReference type="InterPro" id="IPR001107">
    <property type="entry name" value="Band_7"/>
</dbReference>
<gene>
    <name evidence="4" type="ORF">TNO020_50017</name>
</gene>
<dbReference type="CDD" id="cd03401">
    <property type="entry name" value="SPFH_prohibitin"/>
    <property type="match status" value="1"/>
</dbReference>
<evidence type="ECO:0000313" key="4">
    <source>
        <dbReference type="EMBL" id="SOS75617.1"/>
    </source>
</evidence>
<name>A0A2H1YKR9_9FLAO</name>
<dbReference type="GO" id="GO:0016020">
    <property type="term" value="C:membrane"/>
    <property type="evidence" value="ECO:0007669"/>
    <property type="project" value="UniProtKB-SubCell"/>
</dbReference>
<dbReference type="RefSeq" id="WP_101918247.1">
    <property type="nucleotide sequence ID" value="NZ_JAJGWR010000007.1"/>
</dbReference>
<comment type="subcellular location">
    <subcellularLocation>
        <location evidence="1">Membrane</location>
        <topology evidence="1">Single-pass membrane protein</topology>
    </subcellularLocation>
</comment>
<dbReference type="GeneID" id="86944084"/>
<dbReference type="PRINTS" id="PR00679">
    <property type="entry name" value="PROHIBITIN"/>
</dbReference>
<evidence type="ECO:0000259" key="3">
    <source>
        <dbReference type="SMART" id="SM00244"/>
    </source>
</evidence>
<keyword evidence="5" id="KW-1185">Reference proteome</keyword>
<dbReference type="Proteomes" id="UP000234211">
    <property type="component" value="Unassembled WGS sequence"/>
</dbReference>
<reference evidence="5" key="1">
    <citation type="submission" date="2017-11" db="EMBL/GenBank/DDBJ databases">
        <authorList>
            <person name="Duchaud E."/>
        </authorList>
    </citation>
    <scope>NUCLEOTIDE SEQUENCE [LARGE SCALE GENOMIC DNA]</scope>
    <source>
        <strain evidence="5">Tenacibaculum sp. TNO020</strain>
    </source>
</reference>
<feature type="domain" description="Band 7" evidence="3">
    <location>
        <begin position="31"/>
        <end position="196"/>
    </location>
</feature>
<dbReference type="SUPFAM" id="SSF117892">
    <property type="entry name" value="Band 7/SPFH domain"/>
    <property type="match status" value="1"/>
</dbReference>
<evidence type="ECO:0000256" key="2">
    <source>
        <dbReference type="SAM" id="Phobius"/>
    </source>
</evidence>
<sequence length="278" mass="30854">MSNNRQLDFQLPKGGLLIGIIGVLAIIGFSKSTVTIKSGQAGVLYKTFGGGVVTDEAPMGEGFQVVAPWNKVFIYEVRQQEIYEKMQVLSSNGLEIQLEASVWFQPQAEKIGSLHKEKGENYISRVIQPVIRSAARSVVGRYTPEQLYSSKRDVIQVEIFSETKKILDEQYIQLNEVLVRDVTLPPTIKMAIERKLKQEQESLEYEFRLVTAQKEAEKQIIEAKGKADANKILSASLTDKILQDKGIEATLKLAESQNSKVVLIGAGKSGMPIILGNQ</sequence>
<dbReference type="OrthoDB" id="9792660at2"/>
<keyword evidence="2" id="KW-1133">Transmembrane helix</keyword>
<dbReference type="AlphaFoldDB" id="A0A2H1YKR9"/>
<accession>A0A2H1YKR9</accession>
<dbReference type="PANTHER" id="PTHR23222">
    <property type="entry name" value="PROHIBITIN"/>
    <property type="match status" value="1"/>
</dbReference>
<dbReference type="Pfam" id="PF01145">
    <property type="entry name" value="Band_7"/>
    <property type="match status" value="1"/>
</dbReference>
<dbReference type="InterPro" id="IPR000163">
    <property type="entry name" value="Prohibitin"/>
</dbReference>
<dbReference type="EMBL" id="OENF01000040">
    <property type="protein sequence ID" value="SOS75617.1"/>
    <property type="molecule type" value="Genomic_DNA"/>
</dbReference>